<feature type="transmembrane region" description="Helical" evidence="1">
    <location>
        <begin position="34"/>
        <end position="55"/>
    </location>
</feature>
<feature type="transmembrane region" description="Helical" evidence="1">
    <location>
        <begin position="123"/>
        <end position="142"/>
    </location>
</feature>
<name>A0A927Q0W9_9ACTN</name>
<keyword evidence="3" id="KW-1185">Reference proteome</keyword>
<dbReference type="InterPro" id="IPR018723">
    <property type="entry name" value="DUF2254_membrane"/>
</dbReference>
<comment type="caution">
    <text evidence="2">The sequence shown here is derived from an EMBL/GenBank/DDBJ whole genome shotgun (WGS) entry which is preliminary data.</text>
</comment>
<evidence type="ECO:0000313" key="2">
    <source>
        <dbReference type="EMBL" id="MBD8868904.1"/>
    </source>
</evidence>
<feature type="transmembrane region" description="Helical" evidence="1">
    <location>
        <begin position="76"/>
        <end position="103"/>
    </location>
</feature>
<keyword evidence="1" id="KW-1133">Transmembrane helix</keyword>
<reference evidence="2" key="1">
    <citation type="submission" date="2020-09" db="EMBL/GenBank/DDBJ databases">
        <title>Nocardioides sp. strain MJB4 16S ribosomal RNA gene Genome sequencing and assembly.</title>
        <authorList>
            <person name="Kim I."/>
        </authorList>
    </citation>
    <scope>NUCLEOTIDE SEQUENCE</scope>
    <source>
        <strain evidence="2">MJB4</strain>
    </source>
</reference>
<gene>
    <name evidence="2" type="ORF">IE331_04630</name>
</gene>
<keyword evidence="1" id="KW-0472">Membrane</keyword>
<proteinExistence type="predicted"/>
<organism evidence="2 3">
    <name type="scientific">Nocardioides donggukensis</name>
    <dbReference type="NCBI Taxonomy" id="2774019"/>
    <lineage>
        <taxon>Bacteria</taxon>
        <taxon>Bacillati</taxon>
        <taxon>Actinomycetota</taxon>
        <taxon>Actinomycetes</taxon>
        <taxon>Propionibacteriales</taxon>
        <taxon>Nocardioidaceae</taxon>
        <taxon>Nocardioides</taxon>
    </lineage>
</organism>
<keyword evidence="1" id="KW-0812">Transmembrane</keyword>
<sequence>MTPRRPSRAAVPTPSPTAALGRTRPWFERAFDPFWVVPALWCLGAVVAAVLIPAVEGPAGRGVPLLFDGGPAAARNVLSTIAGAMISVTGLVFSITIVVLQLASSQFSPRVLNTFLDDPVTQHTLGVFASSFVYALTVLRAVRDAPADGEPFVPRLAVTVAYLLVLAAVGMFLAFIHHITQSISVSTITHRVADQTRDLIERSRPSGQVAGPRPELPDMEHQTTVVAQRSGYLDSLDLQGLQRLARRRGARLEVLYPLGSFLPEGAPAVMVRTQEPPGEGWDDDVAAGLGIARERTMHQDPTYGFRRLVDIAERALSPGINDPTTAVQVIDELHDVLRRMAATADPWPVWYDEEGTPRLVTTEWTFAQYLDLAVDEIAHWGADGLQVPARLREMLVDLQVVAGAEHRETVVAKLNRLGQTER</sequence>
<evidence type="ECO:0000256" key="1">
    <source>
        <dbReference type="SAM" id="Phobius"/>
    </source>
</evidence>
<evidence type="ECO:0000313" key="3">
    <source>
        <dbReference type="Proteomes" id="UP000616839"/>
    </source>
</evidence>
<dbReference type="RefSeq" id="WP_192140916.1">
    <property type="nucleotide sequence ID" value="NZ_JACYXZ010000001.1"/>
</dbReference>
<dbReference type="AlphaFoldDB" id="A0A927Q0W9"/>
<dbReference type="Proteomes" id="UP000616839">
    <property type="component" value="Unassembled WGS sequence"/>
</dbReference>
<accession>A0A927Q0W9</accession>
<dbReference type="EMBL" id="JACYXZ010000001">
    <property type="protein sequence ID" value="MBD8868904.1"/>
    <property type="molecule type" value="Genomic_DNA"/>
</dbReference>
<protein>
    <submittedName>
        <fullName evidence="2">DUF2254 domain-containing protein</fullName>
    </submittedName>
</protein>
<feature type="transmembrane region" description="Helical" evidence="1">
    <location>
        <begin position="154"/>
        <end position="176"/>
    </location>
</feature>
<dbReference type="Pfam" id="PF10011">
    <property type="entry name" value="DUF2254"/>
    <property type="match status" value="1"/>
</dbReference>